<evidence type="ECO:0000256" key="2">
    <source>
        <dbReference type="ARBA" id="ARBA00022729"/>
    </source>
</evidence>
<keyword evidence="1" id="KW-0433">Leucine-rich repeat</keyword>
<feature type="transmembrane region" description="Helical" evidence="5">
    <location>
        <begin position="232"/>
        <end position="253"/>
    </location>
</feature>
<feature type="compositionally biased region" description="Basic and acidic residues" evidence="4">
    <location>
        <begin position="421"/>
        <end position="455"/>
    </location>
</feature>
<proteinExistence type="predicted"/>
<keyword evidence="2 6" id="KW-0732">Signal</keyword>
<dbReference type="Gene3D" id="3.80.10.10">
    <property type="entry name" value="Ribonuclease Inhibitor"/>
    <property type="match status" value="1"/>
</dbReference>
<feature type="region of interest" description="Disordered" evidence="4">
    <location>
        <begin position="403"/>
        <end position="461"/>
    </location>
</feature>
<dbReference type="PANTHER" id="PTHR24369:SF211">
    <property type="entry name" value="LEUCINE-RICH REPEAT-CONTAINING PROTEIN 15-LIKE"/>
    <property type="match status" value="1"/>
</dbReference>
<dbReference type="Pfam" id="PF00560">
    <property type="entry name" value="LRR_1"/>
    <property type="match status" value="1"/>
</dbReference>
<gene>
    <name evidence="8" type="ORF">J4Q44_G00265740</name>
</gene>
<name>A0AAN8L628_9TELE</name>
<keyword evidence="5" id="KW-0472">Membrane</keyword>
<dbReference type="PANTHER" id="PTHR24369">
    <property type="entry name" value="ANTIGEN BSP, PUTATIVE-RELATED"/>
    <property type="match status" value="1"/>
</dbReference>
<dbReference type="SMART" id="SM00369">
    <property type="entry name" value="LRR_TYP"/>
    <property type="match status" value="3"/>
</dbReference>
<keyword evidence="9" id="KW-1185">Reference proteome</keyword>
<dbReference type="InterPro" id="IPR000483">
    <property type="entry name" value="Cys-rich_flank_reg_C"/>
</dbReference>
<dbReference type="GO" id="GO:0005886">
    <property type="term" value="C:plasma membrane"/>
    <property type="evidence" value="ECO:0007669"/>
    <property type="project" value="TreeGrafter"/>
</dbReference>
<dbReference type="AlphaFoldDB" id="A0AAN8L628"/>
<protein>
    <recommendedName>
        <fullName evidence="7">LRRCT domain-containing protein</fullName>
    </recommendedName>
</protein>
<feature type="chain" id="PRO_5042813305" description="LRRCT domain-containing protein" evidence="6">
    <location>
        <begin position="23"/>
        <end position="461"/>
    </location>
</feature>
<evidence type="ECO:0000313" key="8">
    <source>
        <dbReference type="EMBL" id="KAK6302219.1"/>
    </source>
</evidence>
<reference evidence="8 9" key="1">
    <citation type="submission" date="2021-04" db="EMBL/GenBank/DDBJ databases">
        <authorList>
            <person name="De Guttry C."/>
            <person name="Zahm M."/>
            <person name="Klopp C."/>
            <person name="Cabau C."/>
            <person name="Louis A."/>
            <person name="Berthelot C."/>
            <person name="Parey E."/>
            <person name="Roest Crollius H."/>
            <person name="Montfort J."/>
            <person name="Robinson-Rechavi M."/>
            <person name="Bucao C."/>
            <person name="Bouchez O."/>
            <person name="Gislard M."/>
            <person name="Lluch J."/>
            <person name="Milhes M."/>
            <person name="Lampietro C."/>
            <person name="Lopez Roques C."/>
            <person name="Donnadieu C."/>
            <person name="Braasch I."/>
            <person name="Desvignes T."/>
            <person name="Postlethwait J."/>
            <person name="Bobe J."/>
            <person name="Wedekind C."/>
            <person name="Guiguen Y."/>
        </authorList>
    </citation>
    <scope>NUCLEOTIDE SEQUENCE [LARGE SCALE GENOMIC DNA]</scope>
    <source>
        <strain evidence="8">Cs_M1</strain>
        <tissue evidence="8">Blood</tissue>
    </source>
</reference>
<dbReference type="Pfam" id="PF13855">
    <property type="entry name" value="LRR_8"/>
    <property type="match status" value="1"/>
</dbReference>
<keyword evidence="3" id="KW-0677">Repeat</keyword>
<dbReference type="PROSITE" id="PS51450">
    <property type="entry name" value="LRR"/>
    <property type="match status" value="1"/>
</dbReference>
<sequence>MGFKEMFCQWALLLLCTLPVRTVHSEGSFQCPGATILAQFPSVLPAEACCLNYSGSTFGHVPWAMLTNGTRLQVLDLSHCTITQIDLEDTETTLSPLQEVYLGHNRLTSIPGDFLSDLPSLKVLELGMNQLRELPEDFLKGSDGLQELDLRGNLLRSLPASVLSLRGLQRLELVDNPWDCSCSLVEGLDNNNNNNTSLQGIVGNITCAFPRSLAGRLVWSVAPGDVCRPPGLTALFILLPLLILLGLVLCWCCGRKRKKKEAPAFGSSKKKASHSHSSNGHQHHRSKPPVGGGGGNFPPAGDCSRKGMLKNQLLLRPSSTLLGSTRDIYEEVEIKLESVESLPHSLPSSPPSPGSSSQTEGPELGLGGQAELDAVSVTEVMKDSADREKAYMTQSTEYYSLVPGIDLDDSDHASDQASNHASDHSSNHASDHSSNHASDHSSNHASDHSSDHAEYESVDLS</sequence>
<organism evidence="8 9">
    <name type="scientific">Coregonus suidteri</name>
    <dbReference type="NCBI Taxonomy" id="861788"/>
    <lineage>
        <taxon>Eukaryota</taxon>
        <taxon>Metazoa</taxon>
        <taxon>Chordata</taxon>
        <taxon>Craniata</taxon>
        <taxon>Vertebrata</taxon>
        <taxon>Euteleostomi</taxon>
        <taxon>Actinopterygii</taxon>
        <taxon>Neopterygii</taxon>
        <taxon>Teleostei</taxon>
        <taxon>Protacanthopterygii</taxon>
        <taxon>Salmoniformes</taxon>
        <taxon>Salmonidae</taxon>
        <taxon>Coregoninae</taxon>
        <taxon>Coregonus</taxon>
    </lineage>
</organism>
<evidence type="ECO:0000256" key="1">
    <source>
        <dbReference type="ARBA" id="ARBA00022614"/>
    </source>
</evidence>
<feature type="region of interest" description="Disordered" evidence="4">
    <location>
        <begin position="340"/>
        <end position="370"/>
    </location>
</feature>
<accession>A0AAN8L628</accession>
<evidence type="ECO:0000256" key="3">
    <source>
        <dbReference type="ARBA" id="ARBA00022737"/>
    </source>
</evidence>
<dbReference type="SUPFAM" id="SSF52058">
    <property type="entry name" value="L domain-like"/>
    <property type="match status" value="1"/>
</dbReference>
<dbReference type="SMART" id="SM00364">
    <property type="entry name" value="LRR_BAC"/>
    <property type="match status" value="2"/>
</dbReference>
<dbReference type="InterPro" id="IPR032675">
    <property type="entry name" value="LRR_dom_sf"/>
</dbReference>
<dbReference type="InterPro" id="IPR050541">
    <property type="entry name" value="LRR_TM_domain-containing"/>
</dbReference>
<feature type="region of interest" description="Disordered" evidence="4">
    <location>
        <begin position="263"/>
        <end position="302"/>
    </location>
</feature>
<feature type="domain" description="LRRCT" evidence="7">
    <location>
        <begin position="176"/>
        <end position="228"/>
    </location>
</feature>
<feature type="signal peptide" evidence="6">
    <location>
        <begin position="1"/>
        <end position="22"/>
    </location>
</feature>
<keyword evidence="5" id="KW-1133">Transmembrane helix</keyword>
<evidence type="ECO:0000259" key="7">
    <source>
        <dbReference type="SMART" id="SM00082"/>
    </source>
</evidence>
<evidence type="ECO:0000313" key="9">
    <source>
        <dbReference type="Proteomes" id="UP001356427"/>
    </source>
</evidence>
<evidence type="ECO:0000256" key="4">
    <source>
        <dbReference type="SAM" id="MobiDB-lite"/>
    </source>
</evidence>
<evidence type="ECO:0000256" key="5">
    <source>
        <dbReference type="SAM" id="Phobius"/>
    </source>
</evidence>
<evidence type="ECO:0000256" key="6">
    <source>
        <dbReference type="SAM" id="SignalP"/>
    </source>
</evidence>
<dbReference type="InterPro" id="IPR003591">
    <property type="entry name" value="Leu-rich_rpt_typical-subtyp"/>
</dbReference>
<dbReference type="InterPro" id="IPR001611">
    <property type="entry name" value="Leu-rich_rpt"/>
</dbReference>
<dbReference type="EMBL" id="JAGTTL010000025">
    <property type="protein sequence ID" value="KAK6302219.1"/>
    <property type="molecule type" value="Genomic_DNA"/>
</dbReference>
<dbReference type="SMART" id="SM00082">
    <property type="entry name" value="LRRCT"/>
    <property type="match status" value="1"/>
</dbReference>
<keyword evidence="5" id="KW-0812">Transmembrane</keyword>
<dbReference type="Proteomes" id="UP001356427">
    <property type="component" value="Unassembled WGS sequence"/>
</dbReference>
<comment type="caution">
    <text evidence="8">The sequence shown here is derived from an EMBL/GenBank/DDBJ whole genome shotgun (WGS) entry which is preliminary data.</text>
</comment>